<accession>A0A8J5UE37</accession>
<comment type="catalytic activity">
    <reaction evidence="1 9">
        <text>(2R)-2-phosphoglycerate = (2R)-3-phosphoglycerate</text>
        <dbReference type="Rhea" id="RHEA:15901"/>
        <dbReference type="ChEBI" id="CHEBI:58272"/>
        <dbReference type="ChEBI" id="CHEBI:58289"/>
        <dbReference type="EC" id="5.4.2.11"/>
    </reaction>
</comment>
<dbReference type="GeneID" id="73472560"/>
<dbReference type="OrthoDB" id="354304at2759"/>
<evidence type="ECO:0000256" key="5">
    <source>
        <dbReference type="ARBA" id="ARBA00023235"/>
    </source>
</evidence>
<evidence type="ECO:0000256" key="1">
    <source>
        <dbReference type="ARBA" id="ARBA00000380"/>
    </source>
</evidence>
<dbReference type="Proteomes" id="UP000694255">
    <property type="component" value="Unassembled WGS sequence"/>
</dbReference>
<feature type="region of interest" description="Disordered" evidence="10">
    <location>
        <begin position="1"/>
        <end position="22"/>
    </location>
</feature>
<feature type="binding site" evidence="7">
    <location>
        <begin position="115"/>
        <end position="118"/>
    </location>
    <ligand>
        <name>substrate</name>
    </ligand>
</feature>
<evidence type="ECO:0000256" key="6">
    <source>
        <dbReference type="PIRSR" id="PIRSR613078-1"/>
    </source>
</evidence>
<evidence type="ECO:0000313" key="11">
    <source>
        <dbReference type="EMBL" id="KAG7660798.1"/>
    </source>
</evidence>
<gene>
    <name evidence="11" type="ORF">J8A68_005760</name>
</gene>
<reference evidence="11 12" key="1">
    <citation type="journal article" date="2021" name="DNA Res.">
        <title>Genome analysis of Candida subhashii reveals its hybrid nature and dual mitochondrial genome conformations.</title>
        <authorList>
            <person name="Mixao V."/>
            <person name="Hegedusova E."/>
            <person name="Saus E."/>
            <person name="Pryszcz L.P."/>
            <person name="Cillingova A."/>
            <person name="Nosek J."/>
            <person name="Gabaldon T."/>
        </authorList>
    </citation>
    <scope>NUCLEOTIDE SEQUENCE [LARGE SCALE GENOMIC DNA]</scope>
    <source>
        <strain evidence="11 12">CBS 10753</strain>
    </source>
</reference>
<comment type="pathway">
    <text evidence="2 9">Carbohydrate degradation; glycolysis; pyruvate from D-glyceraldehyde 3-phosphate: step 3/5.</text>
</comment>
<evidence type="ECO:0000256" key="10">
    <source>
        <dbReference type="SAM" id="MobiDB-lite"/>
    </source>
</evidence>
<evidence type="ECO:0000256" key="8">
    <source>
        <dbReference type="PIRSR" id="PIRSR613078-3"/>
    </source>
</evidence>
<comment type="similarity">
    <text evidence="3 9">Belongs to the phosphoglycerate mutase family. BPG-dependent PGAM subfamily.</text>
</comment>
<dbReference type="AlphaFoldDB" id="A0A8J5UE37"/>
<feature type="binding site" evidence="7">
    <location>
        <position position="88"/>
    </location>
    <ligand>
        <name>substrate</name>
    </ligand>
</feature>
<dbReference type="GO" id="GO:0006096">
    <property type="term" value="P:glycolytic process"/>
    <property type="evidence" value="ECO:0007669"/>
    <property type="project" value="UniProtKB-UniPathway"/>
</dbReference>
<organism evidence="11 12">
    <name type="scientific">[Candida] subhashii</name>
    <dbReference type="NCBI Taxonomy" id="561895"/>
    <lineage>
        <taxon>Eukaryota</taxon>
        <taxon>Fungi</taxon>
        <taxon>Dikarya</taxon>
        <taxon>Ascomycota</taxon>
        <taxon>Saccharomycotina</taxon>
        <taxon>Pichiomycetes</taxon>
        <taxon>Debaryomycetaceae</taxon>
        <taxon>Spathaspora</taxon>
    </lineage>
</organism>
<evidence type="ECO:0000256" key="9">
    <source>
        <dbReference type="RuleBase" id="RU004511"/>
    </source>
</evidence>
<feature type="active site" description="Proton donor/acceptor" evidence="6">
    <location>
        <position position="115"/>
    </location>
</feature>
<feature type="binding site" evidence="7">
    <location>
        <begin position="36"/>
        <end position="43"/>
    </location>
    <ligand>
        <name>substrate</name>
    </ligand>
</feature>
<dbReference type="NCBIfam" id="TIGR01258">
    <property type="entry name" value="pgm_1"/>
    <property type="match status" value="1"/>
</dbReference>
<feature type="active site" description="Tele-phosphohistidine intermediate" evidence="6">
    <location>
        <position position="37"/>
    </location>
</feature>
<feature type="site" description="Transition state stabilizer" evidence="8">
    <location>
        <position position="213"/>
    </location>
</feature>
<evidence type="ECO:0000256" key="2">
    <source>
        <dbReference type="ARBA" id="ARBA00004798"/>
    </source>
</evidence>
<dbReference type="FunFam" id="3.40.50.1240:FF:000003">
    <property type="entry name" value="2,3-bisphosphoglycerate-dependent phosphoglycerate mutase"/>
    <property type="match status" value="1"/>
</dbReference>
<dbReference type="GO" id="GO:0004619">
    <property type="term" value="F:phosphoglycerate mutase activity"/>
    <property type="evidence" value="ECO:0007669"/>
    <property type="project" value="UniProtKB-EC"/>
</dbReference>
<feature type="binding site" evidence="7">
    <location>
        <begin position="144"/>
        <end position="145"/>
    </location>
    <ligand>
        <name>substrate</name>
    </ligand>
</feature>
<feature type="binding site" evidence="7">
    <location>
        <position position="126"/>
    </location>
    <ligand>
        <name>substrate</name>
    </ligand>
</feature>
<keyword evidence="12" id="KW-1185">Reference proteome</keyword>
<proteinExistence type="inferred from homology"/>
<dbReference type="InterPro" id="IPR001345">
    <property type="entry name" value="PG/BPGM_mutase_AS"/>
</dbReference>
<dbReference type="PIRSF" id="PIRSF000709">
    <property type="entry name" value="6PFK_2-Ptase"/>
    <property type="match status" value="1"/>
</dbReference>
<keyword evidence="5 9" id="KW-0413">Isomerase</keyword>
<dbReference type="SMART" id="SM00855">
    <property type="entry name" value="PGAM"/>
    <property type="match status" value="1"/>
</dbReference>
<dbReference type="InterPro" id="IPR005952">
    <property type="entry name" value="Phosphogly_mut1"/>
</dbReference>
<dbReference type="RefSeq" id="XP_049261031.1">
    <property type="nucleotide sequence ID" value="XM_049409860.1"/>
</dbReference>
<evidence type="ECO:0000256" key="4">
    <source>
        <dbReference type="ARBA" id="ARBA00023152"/>
    </source>
</evidence>
<evidence type="ECO:0000256" key="7">
    <source>
        <dbReference type="PIRSR" id="PIRSR613078-2"/>
    </source>
</evidence>
<dbReference type="PANTHER" id="PTHR11931">
    <property type="entry name" value="PHOSPHOGLYCERATE MUTASE"/>
    <property type="match status" value="1"/>
</dbReference>
<dbReference type="InterPro" id="IPR013078">
    <property type="entry name" value="His_Pase_superF_clade-1"/>
</dbReference>
<dbReference type="PROSITE" id="PS00175">
    <property type="entry name" value="PG_MUTASE"/>
    <property type="match status" value="1"/>
</dbReference>
<sequence>MENSVSASSSDTTTSSIDTSSHITKEMPAHRLIILRHGESQWNKENKFCGWIDIPLSIKGQQEAQYAAELIHSHNLDPDIIYTSKLTRSIETGLLILQKMNKIWIDHIKTWRLNERHYGKYQGRDKHDVYLELGSNKERFQYIRRNYHGIPPLIPSGEDMSIDDRYNDVVNRDVLPRGESLEMVMKRLIPFFQYEILDQQMIQLNKTVLIVTHGSIVRSLIKYLNNVNDDDISKINVPTGIPLVFELNDKGELIKFYYLDKEKAKQGIEKVKNEGLMKV</sequence>
<dbReference type="CDD" id="cd07067">
    <property type="entry name" value="HP_PGM_like"/>
    <property type="match status" value="1"/>
</dbReference>
<name>A0A8J5UE37_9ASCO</name>
<keyword evidence="4 9" id="KW-0324">Glycolysis</keyword>
<dbReference type="HAMAP" id="MF_01039">
    <property type="entry name" value="PGAM_GpmA"/>
    <property type="match status" value="1"/>
</dbReference>
<evidence type="ECO:0000313" key="12">
    <source>
        <dbReference type="Proteomes" id="UP000694255"/>
    </source>
</evidence>
<dbReference type="EMBL" id="JAGSYN010000274">
    <property type="protein sequence ID" value="KAG7660798.1"/>
    <property type="molecule type" value="Genomic_DNA"/>
</dbReference>
<dbReference type="EC" id="5.4.2.11" evidence="9"/>
<evidence type="ECO:0000256" key="3">
    <source>
        <dbReference type="ARBA" id="ARBA00006717"/>
    </source>
</evidence>
<dbReference type="Pfam" id="PF00300">
    <property type="entry name" value="His_Phos_1"/>
    <property type="match status" value="2"/>
</dbReference>
<comment type="caution">
    <text evidence="11">The sequence shown here is derived from an EMBL/GenBank/DDBJ whole genome shotgun (WGS) entry which is preliminary data.</text>
</comment>
<dbReference type="UniPathway" id="UPA00109">
    <property type="reaction ID" value="UER00186"/>
</dbReference>
<protein>
    <recommendedName>
        <fullName evidence="9">Phosphoglycerate mutase</fullName>
        <ecNumber evidence="9">5.4.2.11</ecNumber>
    </recommendedName>
</protein>